<evidence type="ECO:0000256" key="3">
    <source>
        <dbReference type="ARBA" id="ARBA00022801"/>
    </source>
</evidence>
<evidence type="ECO:0000259" key="10">
    <source>
        <dbReference type="PROSITE" id="PS50240"/>
    </source>
</evidence>
<dbReference type="EC" id="3.4.21.-" evidence="8"/>
<accession>A0A7R8WXQ2</accession>
<dbReference type="OrthoDB" id="6352817at2759"/>
<dbReference type="FunFam" id="2.40.10.10:FF:000036">
    <property type="entry name" value="Trypsin beta"/>
    <property type="match status" value="1"/>
</dbReference>
<evidence type="ECO:0000256" key="6">
    <source>
        <dbReference type="ARBA" id="ARBA00023180"/>
    </source>
</evidence>
<comment type="subcellular location">
    <subcellularLocation>
        <location evidence="9">Secreted</location>
    </subcellularLocation>
</comment>
<dbReference type="PROSITE" id="PS00135">
    <property type="entry name" value="TRYPSIN_SER"/>
    <property type="match status" value="1"/>
</dbReference>
<dbReference type="SMART" id="SM00680">
    <property type="entry name" value="CLIP"/>
    <property type="match status" value="1"/>
</dbReference>
<dbReference type="GO" id="GO:0004252">
    <property type="term" value="F:serine-type endopeptidase activity"/>
    <property type="evidence" value="ECO:0007669"/>
    <property type="project" value="UniProtKB-UniRule"/>
</dbReference>
<proteinExistence type="inferred from homology"/>
<evidence type="ECO:0000313" key="12">
    <source>
        <dbReference type="EMBL" id="CAD7240138.1"/>
    </source>
</evidence>
<evidence type="ECO:0000256" key="5">
    <source>
        <dbReference type="ARBA" id="ARBA00023157"/>
    </source>
</evidence>
<keyword evidence="2" id="KW-0732">Signal</keyword>
<dbReference type="PROSITE" id="PS51888">
    <property type="entry name" value="CLIP"/>
    <property type="match status" value="1"/>
</dbReference>
<dbReference type="Gene3D" id="3.30.1640.30">
    <property type="match status" value="1"/>
</dbReference>
<comment type="similarity">
    <text evidence="7 9">Belongs to the peptidase S1 family. CLIP subfamily.</text>
</comment>
<dbReference type="InterPro" id="IPR033116">
    <property type="entry name" value="TRYPSIN_SER"/>
</dbReference>
<keyword evidence="4 8" id="KW-0720">Serine protease</keyword>
<dbReference type="InterPro" id="IPR009003">
    <property type="entry name" value="Peptidase_S1_PA"/>
</dbReference>
<dbReference type="PROSITE" id="PS50240">
    <property type="entry name" value="TRYPSIN_DOM"/>
    <property type="match status" value="1"/>
</dbReference>
<evidence type="ECO:0000256" key="9">
    <source>
        <dbReference type="RuleBase" id="RU366078"/>
    </source>
</evidence>
<gene>
    <name evidence="12" type="ORF">DSTB1V02_LOCUS172</name>
</gene>
<evidence type="ECO:0000256" key="8">
    <source>
        <dbReference type="RuleBase" id="RU363034"/>
    </source>
</evidence>
<dbReference type="InterPro" id="IPR001314">
    <property type="entry name" value="Peptidase_S1A"/>
</dbReference>
<keyword evidence="1 8" id="KW-0645">Protease</keyword>
<dbReference type="AlphaFoldDB" id="A0A7R8WXQ2"/>
<dbReference type="InterPro" id="IPR018114">
    <property type="entry name" value="TRYPSIN_HIS"/>
</dbReference>
<dbReference type="PRINTS" id="PR00722">
    <property type="entry name" value="CHYMOTRYPSIN"/>
</dbReference>
<keyword evidence="6" id="KW-0325">Glycoprotein</keyword>
<evidence type="ECO:0000259" key="11">
    <source>
        <dbReference type="PROSITE" id="PS51888"/>
    </source>
</evidence>
<keyword evidence="5" id="KW-1015">Disulfide bond</keyword>
<dbReference type="PANTHER" id="PTHR24253">
    <property type="entry name" value="TRANSMEMBRANE PROTEASE SERINE"/>
    <property type="match status" value="1"/>
</dbReference>
<dbReference type="Pfam" id="PF00089">
    <property type="entry name" value="Trypsin"/>
    <property type="match status" value="2"/>
</dbReference>
<dbReference type="InterPro" id="IPR043504">
    <property type="entry name" value="Peptidase_S1_PA_chymotrypsin"/>
</dbReference>
<dbReference type="Gene3D" id="2.40.10.10">
    <property type="entry name" value="Trypsin-like serine proteases"/>
    <property type="match status" value="4"/>
</dbReference>
<evidence type="ECO:0000313" key="13">
    <source>
        <dbReference type="Proteomes" id="UP000677054"/>
    </source>
</evidence>
<reference evidence="12" key="1">
    <citation type="submission" date="2020-11" db="EMBL/GenBank/DDBJ databases">
        <authorList>
            <person name="Tran Van P."/>
        </authorList>
    </citation>
    <scope>NUCLEOTIDE SEQUENCE</scope>
</reference>
<name>A0A7R8WXQ2_9CRUS</name>
<dbReference type="Pfam" id="PF12032">
    <property type="entry name" value="CLIP"/>
    <property type="match status" value="1"/>
</dbReference>
<dbReference type="SMART" id="SM00020">
    <property type="entry name" value="Tryp_SPc"/>
    <property type="match status" value="1"/>
</dbReference>
<dbReference type="EMBL" id="LR899527">
    <property type="protein sequence ID" value="CAD7240138.1"/>
    <property type="molecule type" value="Genomic_DNA"/>
</dbReference>
<dbReference type="SUPFAM" id="SSF50494">
    <property type="entry name" value="Trypsin-like serine proteases"/>
    <property type="match status" value="1"/>
</dbReference>
<evidence type="ECO:0000256" key="7">
    <source>
        <dbReference type="ARBA" id="ARBA00024195"/>
    </source>
</evidence>
<sequence>MMARNANTYNATISILQCDLIVRFKNLILFTVFLLVCFVHAEHLRFRRQGSSFQNAGAECETPEPNVRPGTCTHIRECDELYSLLRGPNRNIPYVRQSICFIPASGGDPYVCCPAAKPPEPVPVIEKTVDKTKLFPDPRKYECGIEINDRIVNGEDAPLGAWPWMALLFYQTPGGGLKPGCGGTVINKRYVITAAHCVSPGIIGEYKLAYARLGEHKLSTNPDCKGLKKQVCQPPAIDAEVQEIIYHPNFIQDGRKGAKFDIALLRLAKDIDLKTGSIAPICLPFDKEIVAPDGDLSFDNKTGWVTGWGKTSVSSIAPICLPFDKEIVAPDGDLSFDNKTGWVTGWGKTSVTRPNNGSDVLQQLKVPIVPLTKCAATPVYKTVEFNEEHVCAGGEPNKDSCKGDSGGPLVVLRPQEGHAQYFLIGVVSFGTPYCGLIAAPGVYARVTHYLDWILEHVQE</sequence>
<dbReference type="InterPro" id="IPR038565">
    <property type="entry name" value="CLIP_sf"/>
</dbReference>
<keyword evidence="9" id="KW-0964">Secreted</keyword>
<dbReference type="GO" id="GO:0005576">
    <property type="term" value="C:extracellular region"/>
    <property type="evidence" value="ECO:0007669"/>
    <property type="project" value="UniProtKB-SubCell"/>
</dbReference>
<dbReference type="Proteomes" id="UP000677054">
    <property type="component" value="Unassembled WGS sequence"/>
</dbReference>
<dbReference type="CDD" id="cd00190">
    <property type="entry name" value="Tryp_SPc"/>
    <property type="match status" value="1"/>
</dbReference>
<protein>
    <recommendedName>
        <fullName evidence="9">CLIP domain-containing serine protease</fullName>
        <ecNumber evidence="8">3.4.21.-</ecNumber>
    </recommendedName>
</protein>
<evidence type="ECO:0000256" key="2">
    <source>
        <dbReference type="ARBA" id="ARBA00022729"/>
    </source>
</evidence>
<dbReference type="EMBL" id="CAJPEV010000010">
    <property type="protein sequence ID" value="CAG0878652.1"/>
    <property type="molecule type" value="Genomic_DNA"/>
</dbReference>
<dbReference type="PROSITE" id="PS00134">
    <property type="entry name" value="TRYPSIN_HIS"/>
    <property type="match status" value="1"/>
</dbReference>
<evidence type="ECO:0000256" key="4">
    <source>
        <dbReference type="ARBA" id="ARBA00022825"/>
    </source>
</evidence>
<dbReference type="InterPro" id="IPR022700">
    <property type="entry name" value="CLIP"/>
</dbReference>
<dbReference type="InterPro" id="IPR001254">
    <property type="entry name" value="Trypsin_dom"/>
</dbReference>
<evidence type="ECO:0000256" key="1">
    <source>
        <dbReference type="ARBA" id="ARBA00022670"/>
    </source>
</evidence>
<dbReference type="FunFam" id="2.40.10.10:FF:000028">
    <property type="entry name" value="Serine protease easter"/>
    <property type="match status" value="1"/>
</dbReference>
<dbReference type="PANTHER" id="PTHR24253:SF153">
    <property type="entry name" value="SERINE PROTEASE HEPSIN"/>
    <property type="match status" value="1"/>
</dbReference>
<keyword evidence="3 8" id="KW-0378">Hydrolase</keyword>
<dbReference type="GO" id="GO:0006508">
    <property type="term" value="P:proteolysis"/>
    <property type="evidence" value="ECO:0007669"/>
    <property type="project" value="UniProtKB-KW"/>
</dbReference>
<comment type="domain">
    <text evidence="9">The clip domain consists of 35-55 residues which are 'knitted' together usually by 3 conserved disulfide bonds forming a clip-like compact structure.</text>
</comment>
<organism evidence="12">
    <name type="scientific">Darwinula stevensoni</name>
    <dbReference type="NCBI Taxonomy" id="69355"/>
    <lineage>
        <taxon>Eukaryota</taxon>
        <taxon>Metazoa</taxon>
        <taxon>Ecdysozoa</taxon>
        <taxon>Arthropoda</taxon>
        <taxon>Crustacea</taxon>
        <taxon>Oligostraca</taxon>
        <taxon>Ostracoda</taxon>
        <taxon>Podocopa</taxon>
        <taxon>Podocopida</taxon>
        <taxon>Darwinulocopina</taxon>
        <taxon>Darwinuloidea</taxon>
        <taxon>Darwinulidae</taxon>
        <taxon>Darwinula</taxon>
    </lineage>
</organism>
<keyword evidence="13" id="KW-1185">Reference proteome</keyword>
<feature type="domain" description="Peptidase S1" evidence="10">
    <location>
        <begin position="151"/>
        <end position="458"/>
    </location>
</feature>
<feature type="domain" description="Clip" evidence="11">
    <location>
        <begin position="59"/>
        <end position="113"/>
    </location>
</feature>